<accession>A0A6S7E058</accession>
<dbReference type="InterPro" id="IPR015424">
    <property type="entry name" value="PyrdxlP-dep_Trfase"/>
</dbReference>
<keyword evidence="6" id="KW-1185">Reference proteome</keyword>
<dbReference type="EC" id="2.6.1.59" evidence="5"/>
<dbReference type="InterPro" id="IPR015421">
    <property type="entry name" value="PyrdxlP-dep_Trfase_major"/>
</dbReference>
<proteinExistence type="inferred from homology"/>
<keyword evidence="5" id="KW-0032">Aminotransferase</keyword>
<dbReference type="InterPro" id="IPR015422">
    <property type="entry name" value="PyrdxlP-dep_Trfase_small"/>
</dbReference>
<dbReference type="NCBIfam" id="NF008687">
    <property type="entry name" value="PRK11706.1"/>
    <property type="match status" value="1"/>
</dbReference>
<dbReference type="PANTHER" id="PTHR30244">
    <property type="entry name" value="TRANSAMINASE"/>
    <property type="match status" value="1"/>
</dbReference>
<keyword evidence="5" id="KW-0808">Transferase</keyword>
<evidence type="ECO:0000313" key="6">
    <source>
        <dbReference type="Proteomes" id="UP000494117"/>
    </source>
</evidence>
<organism evidence="5 6">
    <name type="scientific">Achromobacter anxifer</name>
    <dbReference type="NCBI Taxonomy" id="1287737"/>
    <lineage>
        <taxon>Bacteria</taxon>
        <taxon>Pseudomonadati</taxon>
        <taxon>Pseudomonadota</taxon>
        <taxon>Betaproteobacteria</taxon>
        <taxon>Burkholderiales</taxon>
        <taxon>Alcaligenaceae</taxon>
        <taxon>Achromobacter</taxon>
    </lineage>
</organism>
<feature type="modified residue" description="N6-(pyridoxal phosphate)lysine" evidence="3">
    <location>
        <position position="183"/>
    </location>
</feature>
<reference evidence="5 6" key="1">
    <citation type="submission" date="2020-04" db="EMBL/GenBank/DDBJ databases">
        <authorList>
            <person name="De Canck E."/>
        </authorList>
    </citation>
    <scope>NUCLEOTIDE SEQUENCE [LARGE SCALE GENOMIC DNA]</scope>
    <source>
        <strain evidence="5 6">LMG 26858</strain>
    </source>
</reference>
<evidence type="ECO:0000256" key="1">
    <source>
        <dbReference type="ARBA" id="ARBA00037999"/>
    </source>
</evidence>
<dbReference type="GO" id="GO:0030170">
    <property type="term" value="F:pyridoxal phosphate binding"/>
    <property type="evidence" value="ECO:0007669"/>
    <property type="project" value="TreeGrafter"/>
</dbReference>
<gene>
    <name evidence="5" type="primary">wecE</name>
    <name evidence="5" type="ORF">LMG26858_03399</name>
</gene>
<dbReference type="InterPro" id="IPR012749">
    <property type="entry name" value="WecE-like"/>
</dbReference>
<dbReference type="GO" id="GO:0000271">
    <property type="term" value="P:polysaccharide biosynthetic process"/>
    <property type="evidence" value="ECO:0007669"/>
    <property type="project" value="TreeGrafter"/>
</dbReference>
<dbReference type="GO" id="GO:0019180">
    <property type="term" value="F:dTDP-4-amino-4,6-dideoxygalactose transaminase activity"/>
    <property type="evidence" value="ECO:0007669"/>
    <property type="project" value="UniProtKB-EC"/>
</dbReference>
<dbReference type="CDD" id="cd00616">
    <property type="entry name" value="AHBA_syn"/>
    <property type="match status" value="1"/>
</dbReference>
<dbReference type="FunFam" id="3.40.640.10:FF:000037">
    <property type="entry name" value="dTDP-4-amino-4,6-dideoxygalactose transaminase"/>
    <property type="match status" value="1"/>
</dbReference>
<dbReference type="Gene3D" id="3.40.640.10">
    <property type="entry name" value="Type I PLP-dependent aspartate aminotransferase-like (Major domain)"/>
    <property type="match status" value="1"/>
</dbReference>
<keyword evidence="3 4" id="KW-0663">Pyridoxal phosphate</keyword>
<dbReference type="Gene3D" id="3.90.1150.10">
    <property type="entry name" value="Aspartate Aminotransferase, domain 1"/>
    <property type="match status" value="1"/>
</dbReference>
<sequence length="376" mass="40875">MEPIPFNRPPKTGLELQYIAQVIESGHLTGDGAYTRQCHTWLEQNLGTAKALLTHSCTGALEMAALLCGLRPGDEVIMPSFTFVSTANAFALRGAVPVFVDIREDTLNLDETRIEAAITSRTRALVPVHYAGVGCDMDAICAIAAERGLKIIEDAAQGFGSTWRGQALGTLGDYGTLSFHGTKNIVAGEGGALLTRSKHEGERAEVTREKGTDRSRFLRGEVDKYTWQELGSSYLPSDLTAAFLLAQFEHSASINARRVAAWSRYHEAFAGLEAAGKLRRPSIPDAATHNGHIYYLVFNDEQAKTRMHRALAQAGIQAASHYVSLHDSPAGKQYGRASGTLPVTDHVTRALLRLPMYADLSEPDQDRVIRSVLAEA</sequence>
<dbReference type="NCBIfam" id="TIGR02379">
    <property type="entry name" value="ECA_wecE"/>
    <property type="match status" value="1"/>
</dbReference>
<name>A0A6S7E058_9BURK</name>
<dbReference type="PIRSF" id="PIRSF000390">
    <property type="entry name" value="PLP_StrS"/>
    <property type="match status" value="1"/>
</dbReference>
<dbReference type="AlphaFoldDB" id="A0A6S7E058"/>
<evidence type="ECO:0000256" key="3">
    <source>
        <dbReference type="PIRSR" id="PIRSR000390-2"/>
    </source>
</evidence>
<evidence type="ECO:0000256" key="2">
    <source>
        <dbReference type="PIRSR" id="PIRSR000390-1"/>
    </source>
</evidence>
<dbReference type="EMBL" id="CADILG010000025">
    <property type="protein sequence ID" value="CAB3884411.1"/>
    <property type="molecule type" value="Genomic_DNA"/>
</dbReference>
<dbReference type="InterPro" id="IPR000653">
    <property type="entry name" value="DegT/StrS_aminotransferase"/>
</dbReference>
<dbReference type="Pfam" id="PF01041">
    <property type="entry name" value="DegT_DnrJ_EryC1"/>
    <property type="match status" value="1"/>
</dbReference>
<evidence type="ECO:0000313" key="5">
    <source>
        <dbReference type="EMBL" id="CAB3884411.1"/>
    </source>
</evidence>
<evidence type="ECO:0000256" key="4">
    <source>
        <dbReference type="RuleBase" id="RU004508"/>
    </source>
</evidence>
<protein>
    <submittedName>
        <fullName evidence="5">dTDP-4-amino-4,6-dideoxygalactose transaminase</fullName>
        <ecNumber evidence="5">2.6.1.59</ecNumber>
    </submittedName>
</protein>
<dbReference type="SUPFAM" id="SSF53383">
    <property type="entry name" value="PLP-dependent transferases"/>
    <property type="match status" value="1"/>
</dbReference>
<dbReference type="Proteomes" id="UP000494117">
    <property type="component" value="Unassembled WGS sequence"/>
</dbReference>
<dbReference type="PANTHER" id="PTHR30244:SF34">
    <property type="entry name" value="DTDP-4-AMINO-4,6-DIDEOXYGALACTOSE TRANSAMINASE"/>
    <property type="match status" value="1"/>
</dbReference>
<feature type="active site" description="Proton acceptor" evidence="2">
    <location>
        <position position="183"/>
    </location>
</feature>
<dbReference type="RefSeq" id="WP_175208207.1">
    <property type="nucleotide sequence ID" value="NZ_CADILG010000025.1"/>
</dbReference>
<comment type="similarity">
    <text evidence="1 4">Belongs to the DegT/DnrJ/EryC1 family.</text>
</comment>